<dbReference type="InterPro" id="IPR023346">
    <property type="entry name" value="Lysozyme-like_dom_sf"/>
</dbReference>
<keyword evidence="4" id="KW-0121">Carboxypeptidase</keyword>
<comment type="caution">
    <text evidence="15">The sequence shown here is derived from an EMBL/GenBank/DDBJ whole genome shotgun (WGS) entry which is preliminary data.</text>
</comment>
<dbReference type="OrthoDB" id="9766909at2"/>
<reference evidence="15 16" key="1">
    <citation type="submission" date="2018-08" db="EMBL/GenBank/DDBJ databases">
        <title>Parvularcula sp. SM1705, isolated from surface water of the South Sea China.</title>
        <authorList>
            <person name="Sun L."/>
        </authorList>
    </citation>
    <scope>NUCLEOTIDE SEQUENCE [LARGE SCALE GENOMIC DNA]</scope>
    <source>
        <strain evidence="15 16">SM1705</strain>
    </source>
</reference>
<keyword evidence="7" id="KW-0808">Transferase</keyword>
<feature type="domain" description="Penicillin-binding C-terminal" evidence="14">
    <location>
        <begin position="598"/>
        <end position="674"/>
    </location>
</feature>
<dbReference type="GO" id="GO:0006508">
    <property type="term" value="P:proteolysis"/>
    <property type="evidence" value="ECO:0007669"/>
    <property type="project" value="UniProtKB-KW"/>
</dbReference>
<protein>
    <recommendedName>
        <fullName evidence="10">peptidoglycan glycosyltransferase</fullName>
        <ecNumber evidence="10">2.4.99.28</ecNumber>
    </recommendedName>
</protein>
<evidence type="ECO:0000256" key="11">
    <source>
        <dbReference type="ARBA" id="ARBA00049902"/>
    </source>
</evidence>
<keyword evidence="16" id="KW-1185">Reference proteome</keyword>
<feature type="domain" description="Glycosyl transferase family 51" evidence="13">
    <location>
        <begin position="51"/>
        <end position="224"/>
    </location>
</feature>
<dbReference type="SUPFAM" id="SSF56601">
    <property type="entry name" value="beta-lactamase/transpeptidase-like"/>
    <property type="match status" value="1"/>
</dbReference>
<dbReference type="Pfam" id="PF06832">
    <property type="entry name" value="BiPBP_C"/>
    <property type="match status" value="1"/>
</dbReference>
<dbReference type="EC" id="2.4.99.28" evidence="10"/>
<dbReference type="EMBL" id="QUQO01000001">
    <property type="protein sequence ID" value="RFB05688.1"/>
    <property type="molecule type" value="Genomic_DNA"/>
</dbReference>
<keyword evidence="5" id="KW-0645">Protease</keyword>
<dbReference type="UniPathway" id="UPA00219"/>
<dbReference type="AlphaFoldDB" id="A0A371RJQ4"/>
<evidence type="ECO:0000256" key="10">
    <source>
        <dbReference type="ARBA" id="ARBA00044770"/>
    </source>
</evidence>
<evidence type="ECO:0000256" key="3">
    <source>
        <dbReference type="ARBA" id="ARBA00007739"/>
    </source>
</evidence>
<dbReference type="InterPro" id="IPR012338">
    <property type="entry name" value="Beta-lactam/transpept-like"/>
</dbReference>
<evidence type="ECO:0000256" key="7">
    <source>
        <dbReference type="ARBA" id="ARBA00022679"/>
    </source>
</evidence>
<name>A0A371RJQ4_9PROT</name>
<accession>A0A371RJQ4</accession>
<evidence type="ECO:0000256" key="2">
    <source>
        <dbReference type="ARBA" id="ARBA00007090"/>
    </source>
</evidence>
<dbReference type="GO" id="GO:0008955">
    <property type="term" value="F:peptidoglycan glycosyltransferase activity"/>
    <property type="evidence" value="ECO:0007669"/>
    <property type="project" value="UniProtKB-EC"/>
</dbReference>
<dbReference type="PANTHER" id="PTHR32282:SF15">
    <property type="entry name" value="PENICILLIN-BINDING PROTEIN 1C"/>
    <property type="match status" value="1"/>
</dbReference>
<dbReference type="Pfam" id="PF00912">
    <property type="entry name" value="Transgly"/>
    <property type="match status" value="1"/>
</dbReference>
<keyword evidence="8" id="KW-0378">Hydrolase</keyword>
<evidence type="ECO:0000256" key="5">
    <source>
        <dbReference type="ARBA" id="ARBA00022670"/>
    </source>
</evidence>
<organism evidence="15 16">
    <name type="scientific">Parvularcula marina</name>
    <dbReference type="NCBI Taxonomy" id="2292771"/>
    <lineage>
        <taxon>Bacteria</taxon>
        <taxon>Pseudomonadati</taxon>
        <taxon>Pseudomonadota</taxon>
        <taxon>Alphaproteobacteria</taxon>
        <taxon>Parvularculales</taxon>
        <taxon>Parvularculaceae</taxon>
        <taxon>Parvularcula</taxon>
    </lineage>
</organism>
<dbReference type="InterPro" id="IPR036950">
    <property type="entry name" value="PBP_transglycosylase"/>
</dbReference>
<dbReference type="GO" id="GO:0008658">
    <property type="term" value="F:penicillin binding"/>
    <property type="evidence" value="ECO:0007669"/>
    <property type="project" value="InterPro"/>
</dbReference>
<dbReference type="InterPro" id="IPR050396">
    <property type="entry name" value="Glycosyltr_51/Transpeptidase"/>
</dbReference>
<dbReference type="InterPro" id="IPR011815">
    <property type="entry name" value="PBP_1c"/>
</dbReference>
<dbReference type="InterPro" id="IPR001264">
    <property type="entry name" value="Glyco_trans_51"/>
</dbReference>
<evidence type="ECO:0000313" key="16">
    <source>
        <dbReference type="Proteomes" id="UP000264589"/>
    </source>
</evidence>
<feature type="domain" description="Penicillin-binding protein transpeptidase" evidence="12">
    <location>
        <begin position="306"/>
        <end position="547"/>
    </location>
</feature>
<evidence type="ECO:0000256" key="9">
    <source>
        <dbReference type="ARBA" id="ARBA00023268"/>
    </source>
</evidence>
<sequence>MAGLRRYLKWGAASVAALAIGVIALDRLFPPPIERGEQVSTVITDREGRPLRAFPVEDGRWRLAADVDTIDTDYIDALIRIEDKRFYEHPGVDPLAVFRALASAAANREITSGASTITMQTARLLEPRERTLRSKIIESFRALQLEARLSKQEILELYLTLAPYGGNLEGVRSASLAYFGRPPEALTPEEIALLIALPQSPEARRPDRKPGIAKATRNSILTRLAENGVLAATTAEDAGLEDVPATRAAFPGDAWQISDTIRQRMDKSGSFTTTLDWGLQDEAERLVRAAAISSGENVQAAALIIEIDGRAVRAAVGSAGRDRAGGWLDLTNRRRSPGSTLKPFIYGLAFDDGAAAPGTVINDLPSRFASYSPENFDRTFRGEVTIAAALQHSLNVPAVQVLDEVGAARFLSALTFAGGSPSMPSSADSDVGLAIALGGLGISMRDLGILYAALGDEGEALPLAFTPEEEEANRSAKGYPLMSPESATEILTILKGAPPPPGRMPSKLTTGARHIAFKTGTSYGFRDAWAAGVSGNYAVIVWTGYADGTPRPGVTGRQAAAPLLFDLFDAIRRTLPDETGAEKIEALPDAPSPLARFTPDNAPPQILFPPDEAEIWADSPAREFVLSARGTGPLQWYADGQPIGLDAGGAPIWQPGGPGFYRLEVVDAAGRSTVTKVRVRGPQG</sequence>
<evidence type="ECO:0000256" key="6">
    <source>
        <dbReference type="ARBA" id="ARBA00022676"/>
    </source>
</evidence>
<evidence type="ECO:0000259" key="12">
    <source>
        <dbReference type="Pfam" id="PF00905"/>
    </source>
</evidence>
<dbReference type="Gene3D" id="1.10.3810.10">
    <property type="entry name" value="Biosynthetic peptidoglycan transglycosylase-like"/>
    <property type="match status" value="1"/>
</dbReference>
<keyword evidence="6" id="KW-0328">Glycosyltransferase</keyword>
<comment type="pathway">
    <text evidence="1">Cell wall biogenesis; peptidoglycan biosynthesis.</text>
</comment>
<dbReference type="PANTHER" id="PTHR32282">
    <property type="entry name" value="BINDING PROTEIN TRANSPEPTIDASE, PUTATIVE-RELATED"/>
    <property type="match status" value="1"/>
</dbReference>
<gene>
    <name evidence="15" type="primary">pbpC</name>
    <name evidence="15" type="ORF">DX908_10680</name>
</gene>
<dbReference type="NCBIfam" id="TIGR02073">
    <property type="entry name" value="PBP_1c"/>
    <property type="match status" value="1"/>
</dbReference>
<evidence type="ECO:0000259" key="13">
    <source>
        <dbReference type="Pfam" id="PF00912"/>
    </source>
</evidence>
<dbReference type="GO" id="GO:0030288">
    <property type="term" value="C:outer membrane-bounded periplasmic space"/>
    <property type="evidence" value="ECO:0007669"/>
    <property type="project" value="TreeGrafter"/>
</dbReference>
<evidence type="ECO:0000256" key="8">
    <source>
        <dbReference type="ARBA" id="ARBA00022801"/>
    </source>
</evidence>
<dbReference type="InParanoid" id="A0A371RJQ4"/>
<dbReference type="Gene3D" id="3.40.710.10">
    <property type="entry name" value="DD-peptidase/beta-lactamase superfamily"/>
    <property type="match status" value="1"/>
</dbReference>
<dbReference type="Pfam" id="PF00905">
    <property type="entry name" value="Transpeptidase"/>
    <property type="match status" value="1"/>
</dbReference>
<dbReference type="GO" id="GO:0004180">
    <property type="term" value="F:carboxypeptidase activity"/>
    <property type="evidence" value="ECO:0007669"/>
    <property type="project" value="UniProtKB-KW"/>
</dbReference>
<evidence type="ECO:0000256" key="1">
    <source>
        <dbReference type="ARBA" id="ARBA00004752"/>
    </source>
</evidence>
<dbReference type="SUPFAM" id="SSF53955">
    <property type="entry name" value="Lysozyme-like"/>
    <property type="match status" value="1"/>
</dbReference>
<dbReference type="GO" id="GO:0009252">
    <property type="term" value="P:peptidoglycan biosynthetic process"/>
    <property type="evidence" value="ECO:0007669"/>
    <property type="project" value="UniProtKB-UniPathway"/>
</dbReference>
<comment type="catalytic activity">
    <reaction evidence="11">
        <text>[GlcNAc-(1-&gt;4)-Mur2Ac(oyl-L-Ala-gamma-D-Glu-L-Lys-D-Ala-D-Ala)](n)-di-trans,octa-cis-undecaprenyl diphosphate + beta-D-GlcNAc-(1-&gt;4)-Mur2Ac(oyl-L-Ala-gamma-D-Glu-L-Lys-D-Ala-D-Ala)-di-trans,octa-cis-undecaprenyl diphosphate = [GlcNAc-(1-&gt;4)-Mur2Ac(oyl-L-Ala-gamma-D-Glu-L-Lys-D-Ala-D-Ala)](n+1)-di-trans,octa-cis-undecaprenyl diphosphate + di-trans,octa-cis-undecaprenyl diphosphate + H(+)</text>
        <dbReference type="Rhea" id="RHEA:23708"/>
        <dbReference type="Rhea" id="RHEA-COMP:9602"/>
        <dbReference type="Rhea" id="RHEA-COMP:9603"/>
        <dbReference type="ChEBI" id="CHEBI:15378"/>
        <dbReference type="ChEBI" id="CHEBI:58405"/>
        <dbReference type="ChEBI" id="CHEBI:60033"/>
        <dbReference type="ChEBI" id="CHEBI:78435"/>
        <dbReference type="EC" id="2.4.99.28"/>
    </reaction>
</comment>
<dbReference type="InterPro" id="IPR001460">
    <property type="entry name" value="PCN-bd_Tpept"/>
</dbReference>
<comment type="similarity">
    <text evidence="2">In the C-terminal section; belongs to the transpeptidase family.</text>
</comment>
<dbReference type="RefSeq" id="WP_116392321.1">
    <property type="nucleotide sequence ID" value="NZ_QUQO01000001.1"/>
</dbReference>
<keyword evidence="9" id="KW-0511">Multifunctional enzyme</keyword>
<dbReference type="Proteomes" id="UP000264589">
    <property type="component" value="Unassembled WGS sequence"/>
</dbReference>
<evidence type="ECO:0000259" key="14">
    <source>
        <dbReference type="Pfam" id="PF06832"/>
    </source>
</evidence>
<evidence type="ECO:0000313" key="15">
    <source>
        <dbReference type="EMBL" id="RFB05688.1"/>
    </source>
</evidence>
<dbReference type="FunCoup" id="A0A371RJQ4">
    <property type="interactions" value="118"/>
</dbReference>
<comment type="similarity">
    <text evidence="3">In the N-terminal section; belongs to the glycosyltransferase 51 family.</text>
</comment>
<evidence type="ECO:0000256" key="4">
    <source>
        <dbReference type="ARBA" id="ARBA00022645"/>
    </source>
</evidence>
<dbReference type="InterPro" id="IPR009647">
    <property type="entry name" value="PBP_C"/>
</dbReference>
<proteinExistence type="inferred from homology"/>